<dbReference type="RefSeq" id="WP_010075342.1">
    <property type="nucleotide sequence ID" value="NC_014393.1"/>
</dbReference>
<dbReference type="KEGG" id="ccb:Clocel_0098"/>
<dbReference type="InterPro" id="IPR052357">
    <property type="entry name" value="Orn_Lys_Arg_decarboxylase-I"/>
</dbReference>
<keyword evidence="9" id="KW-1185">Reference proteome</keyword>
<dbReference type="AlphaFoldDB" id="D9SNL6"/>
<dbReference type="HOGENOM" id="CLU_025925_2_1_9"/>
<organism evidence="8 9">
    <name type="scientific">Clostridium cellulovorans (strain ATCC 35296 / DSM 3052 / OCM 3 / 743B)</name>
    <dbReference type="NCBI Taxonomy" id="573061"/>
    <lineage>
        <taxon>Bacteria</taxon>
        <taxon>Bacillati</taxon>
        <taxon>Bacillota</taxon>
        <taxon>Clostridia</taxon>
        <taxon>Eubacteriales</taxon>
        <taxon>Clostridiaceae</taxon>
        <taxon>Clostridium</taxon>
    </lineage>
</organism>
<comment type="similarity">
    <text evidence="2">Belongs to the Orn/Lys/Arg decarboxylase class-I family.</text>
</comment>
<dbReference type="GO" id="GO:0016831">
    <property type="term" value="F:carboxy-lyase activity"/>
    <property type="evidence" value="ECO:0007669"/>
    <property type="project" value="UniProtKB-KW"/>
</dbReference>
<proteinExistence type="inferred from homology"/>
<evidence type="ECO:0000259" key="6">
    <source>
        <dbReference type="Pfam" id="PF01276"/>
    </source>
</evidence>
<dbReference type="InterPro" id="IPR015421">
    <property type="entry name" value="PyrdxlP-dep_Trfase_major"/>
</dbReference>
<keyword evidence="5" id="KW-0456">Lyase</keyword>
<reference evidence="8 9" key="1">
    <citation type="submission" date="2010-08" db="EMBL/GenBank/DDBJ databases">
        <title>Complete sequence of Clostridium cellulovorans 743B.</title>
        <authorList>
            <consortium name="US DOE Joint Genome Institute"/>
            <person name="Lucas S."/>
            <person name="Copeland A."/>
            <person name="Lapidus A."/>
            <person name="Cheng J.-F."/>
            <person name="Bruce D."/>
            <person name="Goodwin L."/>
            <person name="Pitluck S."/>
            <person name="Chertkov O."/>
            <person name="Detter J.C."/>
            <person name="Han C."/>
            <person name="Tapia R."/>
            <person name="Land M."/>
            <person name="Hauser L."/>
            <person name="Chang Y.-J."/>
            <person name="Jeffries C."/>
            <person name="Kyrpides N."/>
            <person name="Ivanova N."/>
            <person name="Mikhailova N."/>
            <person name="Hemme C.L."/>
            <person name="Woyke T."/>
        </authorList>
    </citation>
    <scope>NUCLEOTIDE SEQUENCE [LARGE SCALE GENOMIC DNA]</scope>
    <source>
        <strain evidence="9">ATCC 35296 / DSM 3052 / OCM 3 / 743B</strain>
    </source>
</reference>
<dbReference type="STRING" id="573061.Clocel_0098"/>
<dbReference type="InterPro" id="IPR008286">
    <property type="entry name" value="Prn/Lys/Arg_de-COase_C"/>
</dbReference>
<evidence type="ECO:0000313" key="8">
    <source>
        <dbReference type="EMBL" id="ADL49887.1"/>
    </source>
</evidence>
<keyword evidence="4" id="KW-0663">Pyridoxal phosphate</keyword>
<evidence type="ECO:0000313" key="9">
    <source>
        <dbReference type="Proteomes" id="UP000002730"/>
    </source>
</evidence>
<protein>
    <submittedName>
        <fullName evidence="8">Orn/Lys/Arg decarboxylase major region</fullName>
    </submittedName>
</protein>
<dbReference type="CDD" id="cd00615">
    <property type="entry name" value="Orn_deC_like"/>
    <property type="match status" value="1"/>
</dbReference>
<dbReference type="Gene3D" id="3.40.640.10">
    <property type="entry name" value="Type I PLP-dependent aspartate aminotransferase-like (Major domain)"/>
    <property type="match status" value="1"/>
</dbReference>
<accession>D9SNL6</accession>
<dbReference type="SUPFAM" id="SSF55904">
    <property type="entry name" value="Ornithine decarboxylase C-terminal domain"/>
    <property type="match status" value="1"/>
</dbReference>
<evidence type="ECO:0000256" key="2">
    <source>
        <dbReference type="ARBA" id="ARBA00010671"/>
    </source>
</evidence>
<dbReference type="OrthoDB" id="9815233at2"/>
<dbReference type="eggNOG" id="COG1982">
    <property type="taxonomic scope" value="Bacteria"/>
</dbReference>
<dbReference type="InterPro" id="IPR036633">
    <property type="entry name" value="Prn/Lys/Arg_de-COase_C_sf"/>
</dbReference>
<feature type="domain" description="Orn/Lys/Arg decarboxylase C-terminal" evidence="7">
    <location>
        <begin position="369"/>
        <end position="457"/>
    </location>
</feature>
<dbReference type="InterPro" id="IPR015424">
    <property type="entry name" value="PyrdxlP-dep_Trfase"/>
</dbReference>
<comment type="cofactor">
    <cofactor evidence="1">
        <name>pyridoxal 5'-phosphate</name>
        <dbReference type="ChEBI" id="CHEBI:597326"/>
    </cofactor>
</comment>
<evidence type="ECO:0000256" key="3">
    <source>
        <dbReference type="ARBA" id="ARBA00022793"/>
    </source>
</evidence>
<dbReference type="SUPFAM" id="SSF53383">
    <property type="entry name" value="PLP-dependent transferases"/>
    <property type="match status" value="1"/>
</dbReference>
<evidence type="ECO:0000256" key="1">
    <source>
        <dbReference type="ARBA" id="ARBA00001933"/>
    </source>
</evidence>
<feature type="domain" description="Orn/Lys/Arg decarboxylases family 1 pyridoxal-P attachment site" evidence="6">
    <location>
        <begin position="5"/>
        <end position="360"/>
    </location>
</feature>
<dbReference type="Pfam" id="PF03711">
    <property type="entry name" value="OKR_DC_1_C"/>
    <property type="match status" value="1"/>
</dbReference>
<dbReference type="Pfam" id="PF01276">
    <property type="entry name" value="OKR_DC_1"/>
    <property type="match status" value="1"/>
</dbReference>
<dbReference type="PANTHER" id="PTHR43277:SF4">
    <property type="entry name" value="ARGININE DECARBOXYLASE"/>
    <property type="match status" value="1"/>
</dbReference>
<dbReference type="Proteomes" id="UP000002730">
    <property type="component" value="Chromosome"/>
</dbReference>
<name>D9SNL6_CLOC7</name>
<evidence type="ECO:0000259" key="7">
    <source>
        <dbReference type="Pfam" id="PF03711"/>
    </source>
</evidence>
<keyword evidence="3" id="KW-0210">Decarboxylase</keyword>
<dbReference type="InterPro" id="IPR000310">
    <property type="entry name" value="Orn/Lys/Arg_deCO2ase_major_dom"/>
</dbReference>
<evidence type="ECO:0000256" key="4">
    <source>
        <dbReference type="ARBA" id="ARBA00022898"/>
    </source>
</evidence>
<gene>
    <name evidence="8" type="ordered locus">Clocel_0098</name>
</gene>
<sequence length="480" mass="54646">MSKSPIVEEVLSYYEEDNILFCMPGHKKGFGFTRDSLGEKLFNCFIQSDITEVEPLDNYHNPQGIIKEAENLLTKFYGSYKSKFLVNGSTSGNLAMIFSAFEENDKVIVERNCHRSVLNAIILRKLNPIYIENSFIESLGTPLSINEEDFFHVLNNNPDAKGIILTYPNYYGVCCDLKKIIKICHERNMVVLVDSAHGAHFGIHEDIPQSAVKLGADVVVTSAHKTLPALTQGSYIHINNKMLEDKCSFYISAFTTTSPSYLIMCSLDYSRYYLEAYGNEDYGMLLGLCREYREKISEIPKFSILERKHISGKAYDIDETRFVITLDNGYSGHKLLEYLRTNKIQGEMSDDRSVVLLFSTFTRREEFESLYQVIKACDMLELQDEDSIKHISMPKGQQVICPYEAIELKGEYIDYKKCENKVALKAIVPYPPGVPLVAIGERITKAIIEVIEKALKNKQQILGVTDNKVYVADLHRFPQP</sequence>
<dbReference type="PANTHER" id="PTHR43277">
    <property type="entry name" value="ARGININE DECARBOXYLASE"/>
    <property type="match status" value="1"/>
</dbReference>
<dbReference type="EMBL" id="CP002160">
    <property type="protein sequence ID" value="ADL49887.1"/>
    <property type="molecule type" value="Genomic_DNA"/>
</dbReference>
<evidence type="ECO:0000256" key="5">
    <source>
        <dbReference type="ARBA" id="ARBA00023239"/>
    </source>
</evidence>
<dbReference type="Gene3D" id="3.90.105.10">
    <property type="entry name" value="Molybdopterin biosynthesis moea protein, domain 2"/>
    <property type="match status" value="1"/>
</dbReference>